<evidence type="ECO:0000259" key="4">
    <source>
        <dbReference type="SMART" id="SM01377"/>
    </source>
</evidence>
<dbReference type="InterPro" id="IPR011332">
    <property type="entry name" value="Ribosomal_zn-bd"/>
</dbReference>
<name>A0A1L2JK90_9CREN</name>
<dbReference type="PANTHER" id="PTHR39649:SF1">
    <property type="entry name" value="LARGE RIBOSOMAL SUBUNIT PROTEIN EL40"/>
    <property type="match status" value="1"/>
</dbReference>
<organism evidence="5">
    <name type="scientific">uncultured korarchaeote</name>
    <dbReference type="NCBI Taxonomy" id="161241"/>
    <lineage>
        <taxon>Archaea</taxon>
        <taxon>Thermoproteota</taxon>
        <taxon>environmental samples</taxon>
    </lineage>
</organism>
<dbReference type="EMBL" id="KX765060">
    <property type="protein sequence ID" value="AOZ56146.1"/>
    <property type="molecule type" value="Genomic_DNA"/>
</dbReference>
<dbReference type="GO" id="GO:0006412">
    <property type="term" value="P:translation"/>
    <property type="evidence" value="ECO:0007669"/>
    <property type="project" value="InterPro"/>
</dbReference>
<dbReference type="SUPFAM" id="SSF57829">
    <property type="entry name" value="Zn-binding ribosomal proteins"/>
    <property type="match status" value="1"/>
</dbReference>
<dbReference type="InterPro" id="IPR001975">
    <property type="entry name" value="Ribosomal_eL40_dom"/>
</dbReference>
<evidence type="ECO:0000256" key="2">
    <source>
        <dbReference type="ARBA" id="ARBA00023274"/>
    </source>
</evidence>
<dbReference type="SMART" id="SM01377">
    <property type="entry name" value="Ribosomal_L40e"/>
    <property type="match status" value="1"/>
</dbReference>
<keyword evidence="2" id="KW-0687">Ribonucleoprotein</keyword>
<evidence type="ECO:0000256" key="1">
    <source>
        <dbReference type="ARBA" id="ARBA00022980"/>
    </source>
</evidence>
<dbReference type="GO" id="GO:0005840">
    <property type="term" value="C:ribosome"/>
    <property type="evidence" value="ECO:0007669"/>
    <property type="project" value="UniProtKB-KW"/>
</dbReference>
<dbReference type="GO" id="GO:0003735">
    <property type="term" value="F:structural constituent of ribosome"/>
    <property type="evidence" value="ECO:0007669"/>
    <property type="project" value="InterPro"/>
</dbReference>
<evidence type="ECO:0000256" key="3">
    <source>
        <dbReference type="ARBA" id="ARBA00035355"/>
    </source>
</evidence>
<keyword evidence="1 5" id="KW-0689">Ribosomal protein</keyword>
<dbReference type="PANTHER" id="PTHR39649">
    <property type="entry name" value="50S RIBOSOMAL PROTEIN L40E"/>
    <property type="match status" value="1"/>
</dbReference>
<sequence>MPITDPLKKRIAWEALLNYKICRKCGSKNPINAVRCRRCKSKNLRKKHTKLARR</sequence>
<dbReference type="GO" id="GO:1990904">
    <property type="term" value="C:ribonucleoprotein complex"/>
    <property type="evidence" value="ECO:0007669"/>
    <property type="project" value="UniProtKB-KW"/>
</dbReference>
<proteinExistence type="predicted"/>
<dbReference type="InterPro" id="IPR023657">
    <property type="entry name" value="Ribosomal_eL40_arc"/>
</dbReference>
<reference evidence="5" key="1">
    <citation type="journal article" date="2017" name="Nature">
        <title>Metagenomic exploration of ASGARD archaea illuminates the origin of cellular complexity in eukaryotes.</title>
        <authorList>
            <person name="Zaremba-Niedzwiedzka K."/>
            <person name="Caceres E.F."/>
            <person name="Saw J.H.W."/>
            <person name="Backstrom D."/>
            <person name="Juzokaite L."/>
            <person name="Vancaester E."/>
            <person name="Seitz K.W."/>
            <person name="Anantharaman K."/>
            <person name="Starnawski P."/>
            <person name="Kjeldsen K.U."/>
            <person name="Stott M.B."/>
            <person name="Nunoura T."/>
            <person name="Banfield J.F."/>
            <person name="Schramm A."/>
            <person name="Baker B.J."/>
            <person name="Spang A."/>
            <person name="Ettema T.J.G."/>
        </authorList>
    </citation>
    <scope>NUCLEOTIDE SEQUENCE</scope>
    <source>
        <strain evidence="5">TIV_1</strain>
    </source>
</reference>
<dbReference type="Gene3D" id="4.10.1060.50">
    <property type="match status" value="1"/>
</dbReference>
<feature type="domain" description="Large ribosomal subunit protein eL40" evidence="4">
    <location>
        <begin position="3"/>
        <end position="51"/>
    </location>
</feature>
<accession>A0A1L2JK90</accession>
<dbReference type="InterPro" id="IPR038587">
    <property type="entry name" value="Ribosomal_eL40_sf"/>
</dbReference>
<dbReference type="AlphaFoldDB" id="A0A1L2JK90"/>
<evidence type="ECO:0000313" key="5">
    <source>
        <dbReference type="EMBL" id="AOZ56146.1"/>
    </source>
</evidence>
<protein>
    <recommendedName>
        <fullName evidence="3">50S ribosomal protein L40e</fullName>
    </recommendedName>
</protein>
<dbReference type="NCBIfam" id="NF003161">
    <property type="entry name" value="PRK04136.1"/>
    <property type="match status" value="1"/>
</dbReference>